<dbReference type="InterPro" id="IPR036873">
    <property type="entry name" value="Rhodanese-like_dom_sf"/>
</dbReference>
<dbReference type="FunFam" id="3.40.250.10:FF:000014">
    <property type="entry name" value="Adenylyltransferase and sulfurtransferase MOCS3"/>
    <property type="match status" value="1"/>
</dbReference>
<dbReference type="InterPro" id="IPR035985">
    <property type="entry name" value="Ubiquitin-activating_enz"/>
</dbReference>
<dbReference type="InterPro" id="IPR000594">
    <property type="entry name" value="ThiF_NAD_FAD-bd"/>
</dbReference>
<dbReference type="Proteomes" id="UP000605846">
    <property type="component" value="Unassembled WGS sequence"/>
</dbReference>
<accession>A0A8H7BS95</accession>
<dbReference type="GO" id="GO:0042292">
    <property type="term" value="F:URM1 activating enzyme activity"/>
    <property type="evidence" value="ECO:0007669"/>
    <property type="project" value="TreeGrafter"/>
</dbReference>
<dbReference type="UniPathway" id="UPA00988"/>
<dbReference type="PANTHER" id="PTHR10953">
    <property type="entry name" value="UBIQUITIN-ACTIVATING ENZYME E1"/>
    <property type="match status" value="1"/>
</dbReference>
<protein>
    <recommendedName>
        <fullName evidence="11">Needs CLA4 to survive protein 3</fullName>
    </recommendedName>
</protein>
<dbReference type="InterPro" id="IPR045886">
    <property type="entry name" value="ThiF/MoeB/HesA"/>
</dbReference>
<evidence type="ECO:0000256" key="9">
    <source>
        <dbReference type="ARBA" id="ARBA00022840"/>
    </source>
</evidence>
<comment type="subcellular location">
    <subcellularLocation>
        <location evidence="1">Cytoplasm</location>
        <location evidence="1">Cytosol</location>
    </subcellularLocation>
</comment>
<dbReference type="InterPro" id="IPR028885">
    <property type="entry name" value="MOCS3/Uba4"/>
</dbReference>
<evidence type="ECO:0000256" key="3">
    <source>
        <dbReference type="ARBA" id="ARBA00022679"/>
    </source>
</evidence>
<comment type="caution">
    <text evidence="14">The sequence shown here is derived from an EMBL/GenBank/DDBJ whole genome shotgun (WGS) entry which is preliminary data.</text>
</comment>
<evidence type="ECO:0000256" key="11">
    <source>
        <dbReference type="ARBA" id="ARBA00075323"/>
    </source>
</evidence>
<keyword evidence="4 12" id="KW-0819">tRNA processing</keyword>
<feature type="active site" description="Glycyl thioester intermediate; for adenylyltransferase activity" evidence="12">
    <location>
        <position position="228"/>
    </location>
</feature>
<evidence type="ECO:0000256" key="8">
    <source>
        <dbReference type="ARBA" id="ARBA00022833"/>
    </source>
</evidence>
<evidence type="ECO:0000256" key="6">
    <source>
        <dbReference type="ARBA" id="ARBA00022741"/>
    </source>
</evidence>
<evidence type="ECO:0000259" key="13">
    <source>
        <dbReference type="PROSITE" id="PS50206"/>
    </source>
</evidence>
<keyword evidence="3 12" id="KW-0808">Transferase</keyword>
<dbReference type="GO" id="GO:0004792">
    <property type="term" value="F:thiosulfate-cyanide sulfurtransferase activity"/>
    <property type="evidence" value="ECO:0007669"/>
    <property type="project" value="TreeGrafter"/>
</dbReference>
<dbReference type="PROSITE" id="PS50206">
    <property type="entry name" value="RHODANESE_3"/>
    <property type="match status" value="1"/>
</dbReference>
<dbReference type="Pfam" id="PF00581">
    <property type="entry name" value="Rhodanese"/>
    <property type="match status" value="1"/>
</dbReference>
<proteinExistence type="inferred from homology"/>
<keyword evidence="6 12" id="KW-0547">Nucleotide-binding</keyword>
<organism evidence="14 15">
    <name type="scientific">Apophysomyces ossiformis</name>
    <dbReference type="NCBI Taxonomy" id="679940"/>
    <lineage>
        <taxon>Eukaryota</taxon>
        <taxon>Fungi</taxon>
        <taxon>Fungi incertae sedis</taxon>
        <taxon>Mucoromycota</taxon>
        <taxon>Mucoromycotina</taxon>
        <taxon>Mucoromycetes</taxon>
        <taxon>Mucorales</taxon>
        <taxon>Mucorineae</taxon>
        <taxon>Mucoraceae</taxon>
        <taxon>Apophysomyces</taxon>
    </lineage>
</organism>
<comment type="pathway">
    <text evidence="12">tRNA modification; 5-methoxycarbonylmethyl-2-thiouridine-tRNA biosynthesis.</text>
</comment>
<feature type="binding site" evidence="12">
    <location>
        <position position="287"/>
    </location>
    <ligand>
        <name>Zn(2+)</name>
        <dbReference type="ChEBI" id="CHEBI:29105"/>
    </ligand>
</feature>
<evidence type="ECO:0000256" key="4">
    <source>
        <dbReference type="ARBA" id="ARBA00022694"/>
    </source>
</evidence>
<keyword evidence="10 12" id="KW-0511">Multifunctional enzyme</keyword>
<evidence type="ECO:0000256" key="7">
    <source>
        <dbReference type="ARBA" id="ARBA00022786"/>
    </source>
</evidence>
<feature type="binding site" evidence="12">
    <location>
        <position position="290"/>
    </location>
    <ligand>
        <name>Zn(2+)</name>
        <dbReference type="ChEBI" id="CHEBI:29105"/>
    </ligand>
</feature>
<dbReference type="Pfam" id="PF00899">
    <property type="entry name" value="ThiF"/>
    <property type="match status" value="1"/>
</dbReference>
<dbReference type="HAMAP" id="MF_03049">
    <property type="entry name" value="MOCS3_Uba4"/>
    <property type="match status" value="1"/>
</dbReference>
<evidence type="ECO:0000256" key="10">
    <source>
        <dbReference type="ARBA" id="ARBA00023268"/>
    </source>
</evidence>
<dbReference type="CDD" id="cd14724">
    <property type="entry name" value="ZIP_Gal4-like_1"/>
    <property type="match status" value="1"/>
</dbReference>
<dbReference type="GO" id="GO:0005829">
    <property type="term" value="C:cytosol"/>
    <property type="evidence" value="ECO:0007669"/>
    <property type="project" value="UniProtKB-SubCell"/>
</dbReference>
<keyword evidence="9 12" id="KW-0067">ATP-binding</keyword>
<dbReference type="Gene3D" id="3.40.50.720">
    <property type="entry name" value="NAD(P)-binding Rossmann-like Domain"/>
    <property type="match status" value="1"/>
</dbReference>
<evidence type="ECO:0000256" key="1">
    <source>
        <dbReference type="ARBA" id="ARBA00004514"/>
    </source>
</evidence>
<dbReference type="EMBL" id="JABAYA010000088">
    <property type="protein sequence ID" value="KAF7725878.1"/>
    <property type="molecule type" value="Genomic_DNA"/>
</dbReference>
<comment type="cofactor">
    <cofactor evidence="12">
        <name>Zn(2+)</name>
        <dbReference type="ChEBI" id="CHEBI:29105"/>
    </cofactor>
    <text evidence="12">Binds 1 zinc ion per subunit.</text>
</comment>
<keyword evidence="8 12" id="KW-0862">Zinc</keyword>
<feature type="binding site" evidence="12">
    <location>
        <begin position="170"/>
        <end position="171"/>
    </location>
    <ligand>
        <name>ATP</name>
        <dbReference type="ChEBI" id="CHEBI:30616"/>
    </ligand>
</feature>
<dbReference type="OrthoDB" id="10261062at2759"/>
<dbReference type="SMART" id="SM00450">
    <property type="entry name" value="RHOD"/>
    <property type="match status" value="1"/>
</dbReference>
<dbReference type="FunFam" id="3.40.50.720:FF:000033">
    <property type="entry name" value="Adenylyltransferase and sulfurtransferase MOCS3"/>
    <property type="match status" value="1"/>
</dbReference>
<sequence length="435" mass="47779">MSTTDLAEENERLRQRIAELEAKLAAPQIPTDPVPPVFEKVDQLTNAEIRRYGRQLILPHYGKEAQLKLRNTSMLIVGAGGLGAPAALFLGAGGVGRLGIVDHDDVDISNLHRQIIHTEARQGINKAVSAMMGVHSINPHCEVIPYALSLDSSNALDIIRQYDIVLDCTDNIATRYLLSDACVLSGKPLVSGSALRFDGQLTVYNYKGGPCFRCLHPIPPPADTVGRCSDSGVLGVIPGVIGTLQALEAIKTAVGANINDPPTMLIFSGWNSHLFRTMKLRGKKKDCAACGENPTITHLIDYVQFCGSEAADHALDLSILAPHERIDVKEYDRIRKEDEPHLLIDVRPRVQFDICSLPNSWNIPLDELEARMAEIKDKMSCENVTADRVYSVCRLGNDSQLAIRLLEKHGIQGGRDIVGGLYKWSMDVDETFPVY</sequence>
<evidence type="ECO:0000256" key="5">
    <source>
        <dbReference type="ARBA" id="ARBA00022723"/>
    </source>
</evidence>
<keyword evidence="7" id="KW-0833">Ubl conjugation pathway</keyword>
<evidence type="ECO:0000256" key="2">
    <source>
        <dbReference type="ARBA" id="ARBA00022490"/>
    </source>
</evidence>
<feature type="binding site" evidence="12">
    <location>
        <position position="126"/>
    </location>
    <ligand>
        <name>ATP</name>
        <dbReference type="ChEBI" id="CHEBI:30616"/>
    </ligand>
</feature>
<keyword evidence="2 12" id="KW-0963">Cytoplasm</keyword>
<feature type="binding site" evidence="12">
    <location>
        <position position="211"/>
    </location>
    <ligand>
        <name>Zn(2+)</name>
        <dbReference type="ChEBI" id="CHEBI:29105"/>
    </ligand>
</feature>
<dbReference type="PANTHER" id="PTHR10953:SF102">
    <property type="entry name" value="ADENYLYLTRANSFERASE AND SULFURTRANSFERASE MOCS3"/>
    <property type="match status" value="1"/>
</dbReference>
<comment type="similarity">
    <text evidence="12">In the N-terminal section; belongs to the HesA/MoeB/ThiF family. UBA4 subfamily.</text>
</comment>
<dbReference type="SUPFAM" id="SSF69572">
    <property type="entry name" value="Activating enzymes of the ubiquitin-like proteins"/>
    <property type="match status" value="1"/>
</dbReference>
<feature type="binding site" evidence="12">
    <location>
        <begin position="109"/>
        <end position="113"/>
    </location>
    <ligand>
        <name>ATP</name>
        <dbReference type="ChEBI" id="CHEBI:30616"/>
    </ligand>
</feature>
<feature type="domain" description="Rhodanese" evidence="13">
    <location>
        <begin position="337"/>
        <end position="433"/>
    </location>
</feature>
<dbReference type="GO" id="GO:0070566">
    <property type="term" value="F:adenylyltransferase activity"/>
    <property type="evidence" value="ECO:0007669"/>
    <property type="project" value="InterPro"/>
</dbReference>
<feature type="active site" description="Cysteine persulfide intermediate; for sulfurtransferase activity" evidence="12">
    <location>
        <position position="393"/>
    </location>
</feature>
<keyword evidence="15" id="KW-1185">Reference proteome</keyword>
<evidence type="ECO:0000313" key="15">
    <source>
        <dbReference type="Proteomes" id="UP000605846"/>
    </source>
</evidence>
<gene>
    <name evidence="14" type="primary">MOCS3</name>
    <name evidence="12" type="synonym">UBA4</name>
    <name evidence="14" type="ORF">EC973_009210</name>
</gene>
<feature type="binding site" evidence="12">
    <location>
        <position position="214"/>
    </location>
    <ligand>
        <name>Zn(2+)</name>
        <dbReference type="ChEBI" id="CHEBI:29105"/>
    </ligand>
</feature>
<dbReference type="Gene3D" id="3.40.250.10">
    <property type="entry name" value="Rhodanese-like domain"/>
    <property type="match status" value="1"/>
</dbReference>
<reference evidence="14" key="1">
    <citation type="submission" date="2020-01" db="EMBL/GenBank/DDBJ databases">
        <title>Genome Sequencing of Three Apophysomyces-Like Fungal Strains Confirms a Novel Fungal Genus in the Mucoromycota with divergent Burkholderia-like Endosymbiotic Bacteria.</title>
        <authorList>
            <person name="Stajich J.E."/>
            <person name="Macias A.M."/>
            <person name="Carter-House D."/>
            <person name="Lovett B."/>
            <person name="Kasson L.R."/>
            <person name="Berry K."/>
            <person name="Grigoriev I."/>
            <person name="Chang Y."/>
            <person name="Spatafora J."/>
            <person name="Kasson M.T."/>
        </authorList>
    </citation>
    <scope>NUCLEOTIDE SEQUENCE</scope>
    <source>
        <strain evidence="14">NRRL A-21654</strain>
    </source>
</reference>
<feature type="binding site" evidence="12">
    <location>
        <position position="81"/>
    </location>
    <ligand>
        <name>ATP</name>
        <dbReference type="ChEBI" id="CHEBI:30616"/>
    </ligand>
</feature>
<name>A0A8H7BS95_9FUNG</name>
<dbReference type="InterPro" id="IPR001763">
    <property type="entry name" value="Rhodanese-like_dom"/>
</dbReference>
<feature type="binding site" evidence="12">
    <location>
        <position position="102"/>
    </location>
    <ligand>
        <name>ATP</name>
        <dbReference type="ChEBI" id="CHEBI:30616"/>
    </ligand>
</feature>
<keyword evidence="5 12" id="KW-0479">Metal-binding</keyword>
<evidence type="ECO:0000313" key="14">
    <source>
        <dbReference type="EMBL" id="KAF7725878.1"/>
    </source>
</evidence>
<evidence type="ECO:0000256" key="12">
    <source>
        <dbReference type="HAMAP-Rule" id="MF_03049"/>
    </source>
</evidence>
<dbReference type="GO" id="GO:0005524">
    <property type="term" value="F:ATP binding"/>
    <property type="evidence" value="ECO:0007669"/>
    <property type="project" value="UniProtKB-KW"/>
</dbReference>
<dbReference type="AlphaFoldDB" id="A0A8H7BS95"/>
<dbReference type="GO" id="GO:0046872">
    <property type="term" value="F:metal ion binding"/>
    <property type="evidence" value="ECO:0007669"/>
    <property type="project" value="UniProtKB-KW"/>
</dbReference>
<dbReference type="GO" id="GO:0032447">
    <property type="term" value="P:protein urmylation"/>
    <property type="evidence" value="ECO:0007669"/>
    <property type="project" value="TreeGrafter"/>
</dbReference>
<dbReference type="GO" id="GO:0002143">
    <property type="term" value="P:tRNA wobble position uridine thiolation"/>
    <property type="evidence" value="ECO:0007669"/>
    <property type="project" value="InterPro"/>
</dbReference>
<dbReference type="CDD" id="cd00757">
    <property type="entry name" value="ThiF_MoeB_HesA_family"/>
    <property type="match status" value="1"/>
</dbReference>